<reference evidence="3" key="1">
    <citation type="submission" date="2018-02" db="EMBL/GenBank/DDBJ databases">
        <authorList>
            <person name="Hausmann B."/>
        </authorList>
    </citation>
    <scope>NUCLEOTIDE SEQUENCE [LARGE SCALE GENOMIC DNA]</scope>
    <source>
        <strain evidence="3">Peat soil MAG SbA1</strain>
    </source>
</reference>
<protein>
    <submittedName>
        <fullName evidence="2">Uncharacterized protein</fullName>
    </submittedName>
</protein>
<proteinExistence type="predicted"/>
<keyword evidence="1" id="KW-0472">Membrane</keyword>
<feature type="transmembrane region" description="Helical" evidence="1">
    <location>
        <begin position="63"/>
        <end position="85"/>
    </location>
</feature>
<keyword evidence="1" id="KW-0812">Transmembrane</keyword>
<evidence type="ECO:0000256" key="1">
    <source>
        <dbReference type="SAM" id="Phobius"/>
    </source>
</evidence>
<accession>A0A2U3JXD0</accession>
<name>A0A2U3JXD0_9BACT</name>
<feature type="transmembrane region" description="Helical" evidence="1">
    <location>
        <begin position="7"/>
        <end position="26"/>
    </location>
</feature>
<gene>
    <name evidence="2" type="ORF">SBA1_1030018</name>
</gene>
<keyword evidence="1" id="KW-1133">Transmembrane helix</keyword>
<dbReference type="EMBL" id="OMOD01000006">
    <property type="protein sequence ID" value="SPF32084.1"/>
    <property type="molecule type" value="Genomic_DNA"/>
</dbReference>
<feature type="transmembrane region" description="Helical" evidence="1">
    <location>
        <begin position="32"/>
        <end position="51"/>
    </location>
</feature>
<dbReference type="OrthoDB" id="118744at2"/>
<feature type="transmembrane region" description="Helical" evidence="1">
    <location>
        <begin position="91"/>
        <end position="110"/>
    </location>
</feature>
<organism evidence="2 3">
    <name type="scientific">Candidatus Sulfotelmatobacter kueseliae</name>
    <dbReference type="NCBI Taxonomy" id="2042962"/>
    <lineage>
        <taxon>Bacteria</taxon>
        <taxon>Pseudomonadati</taxon>
        <taxon>Acidobacteriota</taxon>
        <taxon>Terriglobia</taxon>
        <taxon>Terriglobales</taxon>
        <taxon>Candidatus Korobacteraceae</taxon>
        <taxon>Candidatus Sulfotelmatobacter</taxon>
    </lineage>
</organism>
<dbReference type="Proteomes" id="UP000238701">
    <property type="component" value="Unassembled WGS sequence"/>
</dbReference>
<sequence length="122" mass="13096">MWRERALKVVLAVVGLIFCGLAYPLTMFVKQAPALAMSFSVYVTLGIFLLFASRNPSANRSLIAFTAWSSFVHAMLMAGQAFARLIARGELIGSAVLVVIGIALIVLAPAKESVERLSVPVT</sequence>
<dbReference type="Pfam" id="PF20337">
    <property type="entry name" value="DUF6632"/>
    <property type="match status" value="1"/>
</dbReference>
<evidence type="ECO:0000313" key="2">
    <source>
        <dbReference type="EMBL" id="SPF32084.1"/>
    </source>
</evidence>
<evidence type="ECO:0000313" key="3">
    <source>
        <dbReference type="Proteomes" id="UP000238701"/>
    </source>
</evidence>
<dbReference type="InterPro" id="IPR046572">
    <property type="entry name" value="DUF6632"/>
</dbReference>
<dbReference type="AlphaFoldDB" id="A0A2U3JXD0"/>